<dbReference type="PANTHER" id="PTHR34950:SF2">
    <property type="entry name" value="OS10G0364900 PROTEIN"/>
    <property type="match status" value="1"/>
</dbReference>
<dbReference type="Proteomes" id="UP000585474">
    <property type="component" value="Unassembled WGS sequence"/>
</dbReference>
<reference evidence="2" key="1">
    <citation type="submission" date="2019-07" db="EMBL/GenBank/DDBJ databases">
        <title>De Novo Assembly of kiwifruit Actinidia rufa.</title>
        <authorList>
            <person name="Sugita-Konishi S."/>
            <person name="Sato K."/>
            <person name="Mori E."/>
            <person name="Abe Y."/>
            <person name="Kisaki G."/>
            <person name="Hamano K."/>
            <person name="Suezawa K."/>
            <person name="Otani M."/>
            <person name="Fukuda T."/>
            <person name="Manabe T."/>
            <person name="Gomi K."/>
            <person name="Tabuchi M."/>
            <person name="Akimitsu K."/>
            <person name="Kataoka I."/>
        </authorList>
    </citation>
    <scope>NUCLEOTIDE SEQUENCE [LARGE SCALE GENOMIC DNA]</scope>
    <source>
        <strain evidence="2">cv. Fuchu</strain>
    </source>
</reference>
<proteinExistence type="predicted"/>
<keyword evidence="2" id="KW-1185">Reference proteome</keyword>
<organism evidence="1 2">
    <name type="scientific">Actinidia rufa</name>
    <dbReference type="NCBI Taxonomy" id="165716"/>
    <lineage>
        <taxon>Eukaryota</taxon>
        <taxon>Viridiplantae</taxon>
        <taxon>Streptophyta</taxon>
        <taxon>Embryophyta</taxon>
        <taxon>Tracheophyta</taxon>
        <taxon>Spermatophyta</taxon>
        <taxon>Magnoliopsida</taxon>
        <taxon>eudicotyledons</taxon>
        <taxon>Gunneridae</taxon>
        <taxon>Pentapetalae</taxon>
        <taxon>asterids</taxon>
        <taxon>Ericales</taxon>
        <taxon>Actinidiaceae</taxon>
        <taxon>Actinidia</taxon>
    </lineage>
</organism>
<evidence type="ECO:0000313" key="2">
    <source>
        <dbReference type="Proteomes" id="UP000585474"/>
    </source>
</evidence>
<protein>
    <submittedName>
        <fullName evidence="1">Uncharacterized protein</fullName>
    </submittedName>
</protein>
<dbReference type="OrthoDB" id="1600153at2759"/>
<evidence type="ECO:0000313" key="1">
    <source>
        <dbReference type="EMBL" id="GFS46753.1"/>
    </source>
</evidence>
<dbReference type="PANTHER" id="PTHR34950">
    <property type="entry name" value="OS04G0457400 PROTEIN"/>
    <property type="match status" value="1"/>
</dbReference>
<accession>A0A7J0E0V5</accession>
<comment type="caution">
    <text evidence="1">The sequence shown here is derived from an EMBL/GenBank/DDBJ whole genome shotgun (WGS) entry which is preliminary data.</text>
</comment>
<name>A0A7J0E0V5_9ERIC</name>
<dbReference type="EMBL" id="BJWL01000472">
    <property type="protein sequence ID" value="GFS46753.1"/>
    <property type="molecule type" value="Genomic_DNA"/>
</dbReference>
<sequence>MASASAALAEAYMMRKLHKEKMKSMEIIKPKDEKQIREVRDIAHEKETSGGCFFGMFKKIHPAPDSARRGGAREG</sequence>
<dbReference type="AlphaFoldDB" id="A0A7J0E0V5"/>
<gene>
    <name evidence="1" type="ORF">Acr_00g0103960</name>
</gene>